<organism evidence="4 5">
    <name type="scientific">Confluentibacter flavum</name>
    <dbReference type="NCBI Taxonomy" id="1909700"/>
    <lineage>
        <taxon>Bacteria</taxon>
        <taxon>Pseudomonadati</taxon>
        <taxon>Bacteroidota</taxon>
        <taxon>Flavobacteriia</taxon>
        <taxon>Flavobacteriales</taxon>
        <taxon>Flavobacteriaceae</taxon>
        <taxon>Confluentibacter</taxon>
    </lineage>
</organism>
<name>A0A2N3HPZ0_9FLAO</name>
<evidence type="ECO:0000313" key="4">
    <source>
        <dbReference type="EMBL" id="PKQ46938.1"/>
    </source>
</evidence>
<keyword evidence="1 2" id="KW-0732">Signal</keyword>
<dbReference type="EMBL" id="PJEO01000003">
    <property type="protein sequence ID" value="PKQ46938.1"/>
    <property type="molecule type" value="Genomic_DNA"/>
</dbReference>
<accession>A0A2N3HPZ0</accession>
<dbReference type="NCBIfam" id="TIGR04183">
    <property type="entry name" value="Por_Secre_tail"/>
    <property type="match status" value="1"/>
</dbReference>
<evidence type="ECO:0000256" key="2">
    <source>
        <dbReference type="SAM" id="SignalP"/>
    </source>
</evidence>
<dbReference type="Proteomes" id="UP000233435">
    <property type="component" value="Unassembled WGS sequence"/>
</dbReference>
<comment type="caution">
    <text evidence="4">The sequence shown here is derived from an EMBL/GenBank/DDBJ whole genome shotgun (WGS) entry which is preliminary data.</text>
</comment>
<feature type="domain" description="Secretion system C-terminal sorting" evidence="3">
    <location>
        <begin position="226"/>
        <end position="295"/>
    </location>
</feature>
<gene>
    <name evidence="4" type="ORF">CSW08_00235</name>
</gene>
<sequence>MRENLLFLLSSLLFTFTNYAQLDTNFANGTFTGGSATVVQIEALNGVSVYDSDLAADCNNAWKPQGTLCNSSNIDSKLESTKVDINSGATWNNNGGTGIGVLVIDLGTAKNIDLAQIYQMYSDGKTTHAQIYAHVNITSSAPDHLDSGWFSLGAESVIGDGELNNNTVTLPTDISLTQISTRYIKLHLRNDGRYGSSGYIELRSIKLFQTTTLEAESIEPTNQIMIYPNPVKNNTKIYLQDLNNGTVSIFDINGRMVLSKEVHNNTNTLDLSHLSAGLYLLNLNSDKGSITKKIIKY</sequence>
<dbReference type="OrthoDB" id="626993at2"/>
<reference evidence="4 5" key="1">
    <citation type="submission" date="2017-12" db="EMBL/GenBank/DDBJ databases">
        <title>Confluentibacter flavum sp. nov., isolated from the saline lake.</title>
        <authorList>
            <person name="Yu L."/>
        </authorList>
    </citation>
    <scope>NUCLEOTIDE SEQUENCE [LARGE SCALE GENOMIC DNA]</scope>
    <source>
        <strain evidence="4 5">3B</strain>
    </source>
</reference>
<dbReference type="InterPro" id="IPR026444">
    <property type="entry name" value="Secre_tail"/>
</dbReference>
<evidence type="ECO:0000259" key="3">
    <source>
        <dbReference type="Pfam" id="PF18962"/>
    </source>
</evidence>
<evidence type="ECO:0000256" key="1">
    <source>
        <dbReference type="ARBA" id="ARBA00022729"/>
    </source>
</evidence>
<feature type="chain" id="PRO_5014994988" description="Secretion system C-terminal sorting domain-containing protein" evidence="2">
    <location>
        <begin position="21"/>
        <end position="297"/>
    </location>
</feature>
<proteinExistence type="predicted"/>
<evidence type="ECO:0000313" key="5">
    <source>
        <dbReference type="Proteomes" id="UP000233435"/>
    </source>
</evidence>
<dbReference type="Gene3D" id="2.60.120.260">
    <property type="entry name" value="Galactose-binding domain-like"/>
    <property type="match status" value="1"/>
</dbReference>
<dbReference type="RefSeq" id="WP_157831402.1">
    <property type="nucleotide sequence ID" value="NZ_PJEO01000003.1"/>
</dbReference>
<dbReference type="AlphaFoldDB" id="A0A2N3HPZ0"/>
<keyword evidence="5" id="KW-1185">Reference proteome</keyword>
<protein>
    <recommendedName>
        <fullName evidence="3">Secretion system C-terminal sorting domain-containing protein</fullName>
    </recommendedName>
</protein>
<feature type="signal peptide" evidence="2">
    <location>
        <begin position="1"/>
        <end position="20"/>
    </location>
</feature>
<dbReference type="Pfam" id="PF18962">
    <property type="entry name" value="Por_Secre_tail"/>
    <property type="match status" value="1"/>
</dbReference>